<sequence length="423" mass="46682">MTSILKAVGIGFDGPKTKAYLKMSMQRLQMHINKKTNSVEMCKREVARLLGEGKEDKARIRVEQIIRDDATRGAYEILELQCDLLVQRMRYIESQSTLPTDLLEAISTIIWAADRTEAEELSKVKDQFAKKYGRETMQRAMRNEIEMYGRETVQRAMRNECGCMNPKYGCVNPKVAEQLSVEPPSNFLVQSYLVEIAKEFSVDWKPAAEAVDLRTGLTSSAMAAKQAASSQVFASERQQGMPVEAQLAAAADCGAAEEDAEAETEALRTKNVPQPQRALAAPQRRQAAAYAPPASELQQQPQQQQQYQPQYEQQYQPQYQQPQQQQQQQEGNGANAGYLPQQGSAYLGTAAGYPTHQLGPVHPRPASGREVPMDEPMAPPAKEAYSLPSQGLNGDADGGMSPPAEGKIVQEGTLHFTSGRSAE</sequence>
<feature type="compositionally biased region" description="Low complexity" evidence="2">
    <location>
        <begin position="273"/>
        <end position="330"/>
    </location>
</feature>
<gene>
    <name evidence="3" type="ORF">JKP88DRAFT_353282</name>
</gene>
<evidence type="ECO:0000256" key="1">
    <source>
        <dbReference type="ARBA" id="ARBA00005536"/>
    </source>
</evidence>
<dbReference type="InterPro" id="IPR042277">
    <property type="entry name" value="IST1-like"/>
</dbReference>
<dbReference type="Proteomes" id="UP000664859">
    <property type="component" value="Unassembled WGS sequence"/>
</dbReference>
<dbReference type="Gene3D" id="1.20.1260.60">
    <property type="entry name" value="Vacuolar protein sorting-associated protein Ist1"/>
    <property type="match status" value="1"/>
</dbReference>
<accession>A0A836CJV4</accession>
<dbReference type="Pfam" id="PF03398">
    <property type="entry name" value="Ist1"/>
    <property type="match status" value="1"/>
</dbReference>
<dbReference type="PANTHER" id="PTHR12161:SF5">
    <property type="entry name" value="IST1 HOMOLOG"/>
    <property type="match status" value="1"/>
</dbReference>
<protein>
    <submittedName>
        <fullName evidence="3">Regulator of Vps4 activity in the MVB pathway-domain-containing protein</fullName>
    </submittedName>
</protein>
<reference evidence="3" key="1">
    <citation type="submission" date="2021-02" db="EMBL/GenBank/DDBJ databases">
        <title>First Annotated Genome of the Yellow-green Alga Tribonema minus.</title>
        <authorList>
            <person name="Mahan K.M."/>
        </authorList>
    </citation>
    <scope>NUCLEOTIDE SEQUENCE</scope>
    <source>
        <strain evidence="3">UTEX B ZZ1240</strain>
    </source>
</reference>
<comment type="similarity">
    <text evidence="1">Belongs to the IST1 family.</text>
</comment>
<evidence type="ECO:0000313" key="4">
    <source>
        <dbReference type="Proteomes" id="UP000664859"/>
    </source>
</evidence>
<dbReference type="OrthoDB" id="29853at2759"/>
<name>A0A836CJV4_9STRA</name>
<dbReference type="InterPro" id="IPR005061">
    <property type="entry name" value="Ist1"/>
</dbReference>
<evidence type="ECO:0000256" key="2">
    <source>
        <dbReference type="SAM" id="MobiDB-lite"/>
    </source>
</evidence>
<feature type="compositionally biased region" description="Acidic residues" evidence="2">
    <location>
        <begin position="255"/>
        <end position="264"/>
    </location>
</feature>
<dbReference type="PANTHER" id="PTHR12161">
    <property type="entry name" value="IST1 FAMILY MEMBER"/>
    <property type="match status" value="1"/>
</dbReference>
<dbReference type="GO" id="GO:0015031">
    <property type="term" value="P:protein transport"/>
    <property type="evidence" value="ECO:0007669"/>
    <property type="project" value="InterPro"/>
</dbReference>
<comment type="caution">
    <text evidence="3">The sequence shown here is derived from an EMBL/GenBank/DDBJ whole genome shotgun (WGS) entry which is preliminary data.</text>
</comment>
<organism evidence="3 4">
    <name type="scientific">Tribonema minus</name>
    <dbReference type="NCBI Taxonomy" id="303371"/>
    <lineage>
        <taxon>Eukaryota</taxon>
        <taxon>Sar</taxon>
        <taxon>Stramenopiles</taxon>
        <taxon>Ochrophyta</taxon>
        <taxon>PX clade</taxon>
        <taxon>Xanthophyceae</taxon>
        <taxon>Tribonematales</taxon>
        <taxon>Tribonemataceae</taxon>
        <taxon>Tribonema</taxon>
    </lineage>
</organism>
<keyword evidence="4" id="KW-1185">Reference proteome</keyword>
<dbReference type="AlphaFoldDB" id="A0A836CJV4"/>
<feature type="region of interest" description="Disordered" evidence="2">
    <location>
        <begin position="252"/>
        <end position="423"/>
    </location>
</feature>
<evidence type="ECO:0000313" key="3">
    <source>
        <dbReference type="EMBL" id="KAG5188832.1"/>
    </source>
</evidence>
<proteinExistence type="inferred from homology"/>
<dbReference type="EMBL" id="JAFCMP010000062">
    <property type="protein sequence ID" value="KAG5188832.1"/>
    <property type="molecule type" value="Genomic_DNA"/>
</dbReference>